<dbReference type="RefSeq" id="WP_154545398.1">
    <property type="nucleotide sequence ID" value="NZ_VULO01000009.1"/>
</dbReference>
<protein>
    <submittedName>
        <fullName evidence="2">GNAT family N-acetyltransferase</fullName>
    </submittedName>
</protein>
<accession>A0A6N7W8B8</accession>
<dbReference type="GO" id="GO:0016747">
    <property type="term" value="F:acyltransferase activity, transferring groups other than amino-acyl groups"/>
    <property type="evidence" value="ECO:0007669"/>
    <property type="project" value="InterPro"/>
</dbReference>
<evidence type="ECO:0000259" key="1">
    <source>
        <dbReference type="PROSITE" id="PS51186"/>
    </source>
</evidence>
<dbReference type="PANTHER" id="PTHR43792:SF1">
    <property type="entry name" value="N-ACETYLTRANSFERASE DOMAIN-CONTAINING PROTEIN"/>
    <property type="match status" value="1"/>
</dbReference>
<organism evidence="2 3">
    <name type="scientific">Scrofimicrobium canadense</name>
    <dbReference type="NCBI Taxonomy" id="2652290"/>
    <lineage>
        <taxon>Bacteria</taxon>
        <taxon>Bacillati</taxon>
        <taxon>Actinomycetota</taxon>
        <taxon>Actinomycetes</taxon>
        <taxon>Actinomycetales</taxon>
        <taxon>Actinomycetaceae</taxon>
        <taxon>Scrofimicrobium</taxon>
    </lineage>
</organism>
<dbReference type="PANTHER" id="PTHR43792">
    <property type="entry name" value="GNAT FAMILY, PUTATIVE (AFU_ORTHOLOGUE AFUA_3G00765)-RELATED-RELATED"/>
    <property type="match status" value="1"/>
</dbReference>
<keyword evidence="3" id="KW-1185">Reference proteome</keyword>
<proteinExistence type="predicted"/>
<evidence type="ECO:0000313" key="2">
    <source>
        <dbReference type="EMBL" id="MSS84753.1"/>
    </source>
</evidence>
<sequence length="185" mass="20200">MKHQGTVILRTPRLVLRRLALSDAELMYTNWAGDPAVTEHLSWPAHVSAQATAEYLSTVIPGYAANDCYLWAIELKIPGEPIGTVGVVGMDETIGEAEIGYCIGRPWWAQGLMTEAASAVADFLFSQVEIKRLVIKHASDNPASGAVARKLGMRHEGCLRQGIRTNQGLEDAEVWSLLTSDRITV</sequence>
<dbReference type="Proteomes" id="UP000470875">
    <property type="component" value="Unassembled WGS sequence"/>
</dbReference>
<comment type="caution">
    <text evidence="2">The sequence shown here is derived from an EMBL/GenBank/DDBJ whole genome shotgun (WGS) entry which is preliminary data.</text>
</comment>
<name>A0A6N7W8B8_9ACTO</name>
<dbReference type="SUPFAM" id="SSF55729">
    <property type="entry name" value="Acyl-CoA N-acyltransferases (Nat)"/>
    <property type="match status" value="1"/>
</dbReference>
<evidence type="ECO:0000313" key="3">
    <source>
        <dbReference type="Proteomes" id="UP000470875"/>
    </source>
</evidence>
<gene>
    <name evidence="2" type="ORF">FYJ24_08245</name>
</gene>
<dbReference type="AlphaFoldDB" id="A0A6N7W8B8"/>
<reference evidence="2 3" key="1">
    <citation type="submission" date="2019-08" db="EMBL/GenBank/DDBJ databases">
        <title>In-depth cultivation of the pig gut microbiome towards novel bacterial diversity and tailored functional studies.</title>
        <authorList>
            <person name="Wylensek D."/>
            <person name="Hitch T.C.A."/>
            <person name="Clavel T."/>
        </authorList>
    </citation>
    <scope>NUCLEOTIDE SEQUENCE [LARGE SCALE GENOMIC DNA]</scope>
    <source>
        <strain evidence="2 3">WB03_NA08</strain>
    </source>
</reference>
<dbReference type="PROSITE" id="PS51186">
    <property type="entry name" value="GNAT"/>
    <property type="match status" value="1"/>
</dbReference>
<dbReference type="Gene3D" id="3.40.630.30">
    <property type="match status" value="1"/>
</dbReference>
<dbReference type="InterPro" id="IPR051531">
    <property type="entry name" value="N-acetyltransferase"/>
</dbReference>
<dbReference type="Pfam" id="PF13302">
    <property type="entry name" value="Acetyltransf_3"/>
    <property type="match status" value="1"/>
</dbReference>
<dbReference type="InterPro" id="IPR016181">
    <property type="entry name" value="Acyl_CoA_acyltransferase"/>
</dbReference>
<dbReference type="InterPro" id="IPR000182">
    <property type="entry name" value="GNAT_dom"/>
</dbReference>
<dbReference type="EMBL" id="VULO01000009">
    <property type="protein sequence ID" value="MSS84753.1"/>
    <property type="molecule type" value="Genomic_DNA"/>
</dbReference>
<keyword evidence="2" id="KW-0808">Transferase</keyword>
<feature type="domain" description="N-acetyltransferase" evidence="1">
    <location>
        <begin position="14"/>
        <end position="181"/>
    </location>
</feature>